<evidence type="ECO:0000256" key="1">
    <source>
        <dbReference type="SAM" id="MobiDB-lite"/>
    </source>
</evidence>
<sequence length="148" mass="15974">MRQRHQENACGATSHARPKSNGKAICFPSLSMYICLSRSVAALQLGYPKFCKNALSNALHLVLRRHRNGNTIPGGGSQLAAQPTTIQVFYEAEKHAEDERDEVASSNDNHGASGSDDHSAAASEHVEIWTGQWKIEDKAVVGSESGDS</sequence>
<evidence type="ECO:0000313" key="2">
    <source>
        <dbReference type="EMBL" id="KAF9731198.1"/>
    </source>
</evidence>
<accession>A0A9P6KL62</accession>
<proteinExistence type="predicted"/>
<dbReference type="EMBL" id="WJXW01000013">
    <property type="protein sequence ID" value="KAF9731198.1"/>
    <property type="molecule type" value="Genomic_DNA"/>
</dbReference>
<comment type="caution">
    <text evidence="2">The sequence shown here is derived from an EMBL/GenBank/DDBJ whole genome shotgun (WGS) entry which is preliminary data.</text>
</comment>
<evidence type="ECO:0000313" key="3">
    <source>
        <dbReference type="Proteomes" id="UP000756921"/>
    </source>
</evidence>
<protein>
    <submittedName>
        <fullName evidence="2">Uncharacterized protein</fullName>
    </submittedName>
</protein>
<dbReference type="AlphaFoldDB" id="A0A9P6KL62"/>
<dbReference type="Proteomes" id="UP000756921">
    <property type="component" value="Unassembled WGS sequence"/>
</dbReference>
<gene>
    <name evidence="2" type="ORF">PMIN01_11157</name>
</gene>
<name>A0A9P6KL62_9PLEO</name>
<keyword evidence="3" id="KW-1185">Reference proteome</keyword>
<organism evidence="2 3">
    <name type="scientific">Paraphaeosphaeria minitans</name>
    <dbReference type="NCBI Taxonomy" id="565426"/>
    <lineage>
        <taxon>Eukaryota</taxon>
        <taxon>Fungi</taxon>
        <taxon>Dikarya</taxon>
        <taxon>Ascomycota</taxon>
        <taxon>Pezizomycotina</taxon>
        <taxon>Dothideomycetes</taxon>
        <taxon>Pleosporomycetidae</taxon>
        <taxon>Pleosporales</taxon>
        <taxon>Massarineae</taxon>
        <taxon>Didymosphaeriaceae</taxon>
        <taxon>Paraphaeosphaeria</taxon>
    </lineage>
</organism>
<reference evidence="2" key="1">
    <citation type="journal article" date="2020" name="Mol. Plant Microbe Interact.">
        <title>Genome Sequence of the Biocontrol Agent Coniothyrium minitans strain Conio (IMI 134523).</title>
        <authorList>
            <person name="Patel D."/>
            <person name="Shittu T.A."/>
            <person name="Baroncelli R."/>
            <person name="Muthumeenakshi S."/>
            <person name="Osborne T.H."/>
            <person name="Janganan T.K."/>
            <person name="Sreenivasaprasad S."/>
        </authorList>
    </citation>
    <scope>NUCLEOTIDE SEQUENCE</scope>
    <source>
        <strain evidence="2">Conio</strain>
    </source>
</reference>
<feature type="region of interest" description="Disordered" evidence="1">
    <location>
        <begin position="95"/>
        <end position="122"/>
    </location>
</feature>